<reference evidence="3" key="1">
    <citation type="submission" date="2022-06" db="EMBL/GenBank/DDBJ databases">
        <title>CFH 74404 Thermomicrobiaceae sp.</title>
        <authorList>
            <person name="Ming H."/>
            <person name="Li W.-J."/>
            <person name="Zhao Z."/>
        </authorList>
    </citation>
    <scope>NUCLEOTIDE SEQUENCE</scope>
    <source>
        <strain evidence="3">CFH 74404</strain>
    </source>
</reference>
<accession>A0AA42BBD9</accession>
<sequence length="123" mass="13722">MGTLCSIPAPDYSTLSLRIPSLDLDPDLGYRLPAGEEVISPVDRTGIKVTNRGEWMRRQRKGYTKIHVGVDMKTKQVVSLEVSDERTSDGEKLKPLVKKDGRKVKGKRVLGDGGDDTHDHFNF</sequence>
<dbReference type="InterPro" id="IPR002559">
    <property type="entry name" value="Transposase_11"/>
</dbReference>
<evidence type="ECO:0000313" key="3">
    <source>
        <dbReference type="EMBL" id="MCM8747693.1"/>
    </source>
</evidence>
<dbReference type="EMBL" id="JAMSLR010000001">
    <property type="protein sequence ID" value="MCM8747693.1"/>
    <property type="molecule type" value="Genomic_DNA"/>
</dbReference>
<feature type="domain" description="Transposase IS4-like" evidence="2">
    <location>
        <begin position="37"/>
        <end position="114"/>
    </location>
</feature>
<dbReference type="Pfam" id="PF01609">
    <property type="entry name" value="DDE_Tnp_1"/>
    <property type="match status" value="1"/>
</dbReference>
<protein>
    <submittedName>
        <fullName evidence="3">Transposase</fullName>
    </submittedName>
</protein>
<dbReference type="RefSeq" id="WP_284055478.1">
    <property type="nucleotide sequence ID" value="NZ_JAMSLR010000001.1"/>
</dbReference>
<dbReference type="GO" id="GO:0003677">
    <property type="term" value="F:DNA binding"/>
    <property type="evidence" value="ECO:0007669"/>
    <property type="project" value="InterPro"/>
</dbReference>
<dbReference type="Proteomes" id="UP001165306">
    <property type="component" value="Unassembled WGS sequence"/>
</dbReference>
<dbReference type="GO" id="GO:0004803">
    <property type="term" value="F:transposase activity"/>
    <property type="evidence" value="ECO:0007669"/>
    <property type="project" value="InterPro"/>
</dbReference>
<dbReference type="GO" id="GO:0006313">
    <property type="term" value="P:DNA transposition"/>
    <property type="evidence" value="ECO:0007669"/>
    <property type="project" value="InterPro"/>
</dbReference>
<evidence type="ECO:0000313" key="4">
    <source>
        <dbReference type="Proteomes" id="UP001165306"/>
    </source>
</evidence>
<dbReference type="AlphaFoldDB" id="A0AA42BBD9"/>
<evidence type="ECO:0000256" key="1">
    <source>
        <dbReference type="SAM" id="MobiDB-lite"/>
    </source>
</evidence>
<comment type="caution">
    <text evidence="3">The sequence shown here is derived from an EMBL/GenBank/DDBJ whole genome shotgun (WGS) entry which is preliminary data.</text>
</comment>
<evidence type="ECO:0000259" key="2">
    <source>
        <dbReference type="Pfam" id="PF01609"/>
    </source>
</evidence>
<organism evidence="3 4">
    <name type="scientific">Thermalbibacter longus</name>
    <dbReference type="NCBI Taxonomy" id="2951981"/>
    <lineage>
        <taxon>Bacteria</taxon>
        <taxon>Pseudomonadati</taxon>
        <taxon>Thermomicrobiota</taxon>
        <taxon>Thermomicrobia</taxon>
        <taxon>Thermomicrobiales</taxon>
        <taxon>Thermomicrobiaceae</taxon>
        <taxon>Thermalbibacter</taxon>
    </lineage>
</organism>
<keyword evidence="4" id="KW-1185">Reference proteome</keyword>
<feature type="region of interest" description="Disordered" evidence="1">
    <location>
        <begin position="104"/>
        <end position="123"/>
    </location>
</feature>
<name>A0AA42BBD9_9BACT</name>
<proteinExistence type="predicted"/>
<gene>
    <name evidence="3" type="ORF">NET02_00875</name>
</gene>